<evidence type="ECO:0000313" key="2">
    <source>
        <dbReference type="Proteomes" id="UP001302812"/>
    </source>
</evidence>
<dbReference type="Proteomes" id="UP001302812">
    <property type="component" value="Unassembled WGS sequence"/>
</dbReference>
<dbReference type="AlphaFoldDB" id="A0AAN6TML7"/>
<dbReference type="EMBL" id="MU853332">
    <property type="protein sequence ID" value="KAK4117229.1"/>
    <property type="molecule type" value="Genomic_DNA"/>
</dbReference>
<gene>
    <name evidence="1" type="ORF">N656DRAFT_23138</name>
</gene>
<dbReference type="GeneID" id="89933088"/>
<protein>
    <submittedName>
        <fullName evidence="1">Uncharacterized protein</fullName>
    </submittedName>
</protein>
<organism evidence="1 2">
    <name type="scientific">Canariomyces notabilis</name>
    <dbReference type="NCBI Taxonomy" id="2074819"/>
    <lineage>
        <taxon>Eukaryota</taxon>
        <taxon>Fungi</taxon>
        <taxon>Dikarya</taxon>
        <taxon>Ascomycota</taxon>
        <taxon>Pezizomycotina</taxon>
        <taxon>Sordariomycetes</taxon>
        <taxon>Sordariomycetidae</taxon>
        <taxon>Sordariales</taxon>
        <taxon>Chaetomiaceae</taxon>
        <taxon>Canariomyces</taxon>
    </lineage>
</organism>
<dbReference type="RefSeq" id="XP_064674799.1">
    <property type="nucleotide sequence ID" value="XM_064808965.1"/>
</dbReference>
<reference evidence="1" key="2">
    <citation type="submission" date="2023-05" db="EMBL/GenBank/DDBJ databases">
        <authorList>
            <consortium name="Lawrence Berkeley National Laboratory"/>
            <person name="Steindorff A."/>
            <person name="Hensen N."/>
            <person name="Bonometti L."/>
            <person name="Westerberg I."/>
            <person name="Brannstrom I.O."/>
            <person name="Guillou S."/>
            <person name="Cros-Aarteil S."/>
            <person name="Calhoun S."/>
            <person name="Haridas S."/>
            <person name="Kuo A."/>
            <person name="Mondo S."/>
            <person name="Pangilinan J."/>
            <person name="Riley R."/>
            <person name="Labutti K."/>
            <person name="Andreopoulos B."/>
            <person name="Lipzen A."/>
            <person name="Chen C."/>
            <person name="Yanf M."/>
            <person name="Daum C."/>
            <person name="Ng V."/>
            <person name="Clum A."/>
            <person name="Ohm R."/>
            <person name="Martin F."/>
            <person name="Silar P."/>
            <person name="Natvig D."/>
            <person name="Lalanne C."/>
            <person name="Gautier V."/>
            <person name="Ament-Velasquez S.L."/>
            <person name="Kruys A."/>
            <person name="Hutchinson M.I."/>
            <person name="Powell A.J."/>
            <person name="Barry K."/>
            <person name="Miller A.N."/>
            <person name="Grigoriev I.V."/>
            <person name="Debuchy R."/>
            <person name="Gladieux P."/>
            <person name="Thoren M.H."/>
            <person name="Johannesson H."/>
        </authorList>
    </citation>
    <scope>NUCLEOTIDE SEQUENCE</scope>
    <source>
        <strain evidence="1">CBS 508.74</strain>
    </source>
</reference>
<evidence type="ECO:0000313" key="1">
    <source>
        <dbReference type="EMBL" id="KAK4117229.1"/>
    </source>
</evidence>
<proteinExistence type="predicted"/>
<keyword evidence="2" id="KW-1185">Reference proteome</keyword>
<sequence>MLLTVEGTYCMYKIRQIAQLMPLIQCSFIVSPRASDINSPLPSSLRALPFPRSSQSMFSTF</sequence>
<name>A0AAN6TML7_9PEZI</name>
<accession>A0AAN6TML7</accession>
<reference evidence="1" key="1">
    <citation type="journal article" date="2023" name="Mol. Phylogenet. Evol.">
        <title>Genome-scale phylogeny and comparative genomics of the fungal order Sordariales.</title>
        <authorList>
            <person name="Hensen N."/>
            <person name="Bonometti L."/>
            <person name="Westerberg I."/>
            <person name="Brannstrom I.O."/>
            <person name="Guillou S."/>
            <person name="Cros-Aarteil S."/>
            <person name="Calhoun S."/>
            <person name="Haridas S."/>
            <person name="Kuo A."/>
            <person name="Mondo S."/>
            <person name="Pangilinan J."/>
            <person name="Riley R."/>
            <person name="LaButti K."/>
            <person name="Andreopoulos B."/>
            <person name="Lipzen A."/>
            <person name="Chen C."/>
            <person name="Yan M."/>
            <person name="Daum C."/>
            <person name="Ng V."/>
            <person name="Clum A."/>
            <person name="Steindorff A."/>
            <person name="Ohm R.A."/>
            <person name="Martin F."/>
            <person name="Silar P."/>
            <person name="Natvig D.O."/>
            <person name="Lalanne C."/>
            <person name="Gautier V."/>
            <person name="Ament-Velasquez S.L."/>
            <person name="Kruys A."/>
            <person name="Hutchinson M.I."/>
            <person name="Powell A.J."/>
            <person name="Barry K."/>
            <person name="Miller A.N."/>
            <person name="Grigoriev I.V."/>
            <person name="Debuchy R."/>
            <person name="Gladieux P."/>
            <person name="Hiltunen Thoren M."/>
            <person name="Johannesson H."/>
        </authorList>
    </citation>
    <scope>NUCLEOTIDE SEQUENCE</scope>
    <source>
        <strain evidence="1">CBS 508.74</strain>
    </source>
</reference>
<comment type="caution">
    <text evidence="1">The sequence shown here is derived from an EMBL/GenBank/DDBJ whole genome shotgun (WGS) entry which is preliminary data.</text>
</comment>